<sequence>MVGNILPNQLYRVFKSRPLTTEGKDALIHLYQPIIESDALALYLTLTADQQDPQESEFIHLDILNAMNVGLQRFIQARNKLEGIGLLKTFEKEDDELGITFLYHLQEPVHASDFFQDELYSFLLLNHVGERKFRQLVSLFQPAKWQAEGYQEVTASFMDAYRLDTQQFAANEEELQEVNGKFQDTQSRLVLDEQQLDWDFLLYEAQRRYIRADNFDKDFRQKLLLYHSLYGYGVMELLDLMADSVSLTTGKIDQKALEQLILQKARTRFTKTVNKVDPTSDEEIRRFNTLKQNGYSDNDLALIRESENNAPMAFLKAIKAEKKSFVTDSEQWLLKSLVERSPLSNSVINVLIHYVLVVQNNAALPASYVNNIAAQWSELQVKTAEEAIKHVRDLVNSAKEKRTRPQSPSKKIIREEKLPSWAEKPVEETTLSPERQAEIDKKLQAYLQKKAGDN</sequence>
<evidence type="ECO:0000313" key="5">
    <source>
        <dbReference type="Proteomes" id="UP000254807"/>
    </source>
</evidence>
<evidence type="ECO:0000256" key="1">
    <source>
        <dbReference type="ARBA" id="ARBA00093462"/>
    </source>
</evidence>
<evidence type="ECO:0000259" key="3">
    <source>
        <dbReference type="Pfam" id="PF25888"/>
    </source>
</evidence>
<feature type="domain" description="Replicative helicase loading/DNA remodeling protein DnaB N-terminal winged helix" evidence="3">
    <location>
        <begin position="7"/>
        <end position="198"/>
    </location>
</feature>
<name>A0A376GXB4_ENTGA</name>
<comment type="similarity">
    <text evidence="1">Belongs to the DnaB/DnaD family.</text>
</comment>
<dbReference type="AlphaFoldDB" id="A0A376GXB4"/>
<proteinExistence type="inferred from homology"/>
<accession>A0A376GXB4</accession>
<dbReference type="OrthoDB" id="2082007at2"/>
<evidence type="ECO:0000259" key="2">
    <source>
        <dbReference type="Pfam" id="PF07261"/>
    </source>
</evidence>
<evidence type="ECO:0000313" key="4">
    <source>
        <dbReference type="EMBL" id="STD82040.1"/>
    </source>
</evidence>
<keyword evidence="5" id="KW-1185">Reference proteome</keyword>
<feature type="domain" description="DnaB/C C-terminal" evidence="2">
    <location>
        <begin position="316"/>
        <end position="390"/>
    </location>
</feature>
<organism evidence="4 5">
    <name type="scientific">Enterococcus gallinarum</name>
    <dbReference type="NCBI Taxonomy" id="1353"/>
    <lineage>
        <taxon>Bacteria</taxon>
        <taxon>Bacillati</taxon>
        <taxon>Bacillota</taxon>
        <taxon>Bacilli</taxon>
        <taxon>Lactobacillales</taxon>
        <taxon>Enterococcaceae</taxon>
        <taxon>Enterococcus</taxon>
    </lineage>
</organism>
<dbReference type="EMBL" id="UFYW01000001">
    <property type="protein sequence ID" value="STD82040.1"/>
    <property type="molecule type" value="Genomic_DNA"/>
</dbReference>
<reference evidence="4 5" key="1">
    <citation type="submission" date="2018-06" db="EMBL/GenBank/DDBJ databases">
        <authorList>
            <consortium name="Pathogen Informatics"/>
            <person name="Doyle S."/>
        </authorList>
    </citation>
    <scope>NUCLEOTIDE SEQUENCE [LARGE SCALE GENOMIC DNA]</scope>
    <source>
        <strain evidence="4 5">NCTC12360</strain>
    </source>
</reference>
<dbReference type="Pfam" id="PF25888">
    <property type="entry name" value="WHD_DnaB"/>
    <property type="match status" value="1"/>
</dbReference>
<dbReference type="Proteomes" id="UP000254807">
    <property type="component" value="Unassembled WGS sequence"/>
</dbReference>
<dbReference type="InterPro" id="IPR006343">
    <property type="entry name" value="DnaB/C_C"/>
</dbReference>
<protein>
    <submittedName>
        <fullName evidence="4">Replication initiation and membrane attachment protein</fullName>
    </submittedName>
</protein>
<gene>
    <name evidence="4" type="primary">dnaB</name>
    <name evidence="4" type="ORF">NCTC12360_00459</name>
</gene>
<dbReference type="Pfam" id="PF07261">
    <property type="entry name" value="DnaB_2"/>
    <property type="match status" value="1"/>
</dbReference>
<dbReference type="InterPro" id="IPR058660">
    <property type="entry name" value="WHD_DnaB"/>
</dbReference>